<comment type="caution">
    <text evidence="18">The sequence shown here is derived from an EMBL/GenBank/DDBJ whole genome shotgun (WGS) entry which is preliminary data.</text>
</comment>
<evidence type="ECO:0000256" key="15">
    <source>
        <dbReference type="ARBA" id="ARBA00023172"/>
    </source>
</evidence>
<evidence type="ECO:0000256" key="9">
    <source>
        <dbReference type="ARBA" id="ARBA00022840"/>
    </source>
</evidence>
<dbReference type="PROSITE" id="PS50994">
    <property type="entry name" value="INTEGRASE"/>
    <property type="match status" value="1"/>
</dbReference>
<evidence type="ECO:0000313" key="18">
    <source>
        <dbReference type="EMBL" id="GBM42682.1"/>
    </source>
</evidence>
<dbReference type="InterPro" id="IPR001584">
    <property type="entry name" value="Integrase_cat-core"/>
</dbReference>
<keyword evidence="6" id="KW-0547">Nucleotide-binding</keyword>
<keyword evidence="19" id="KW-1185">Reference proteome</keyword>
<dbReference type="InterPro" id="IPR057670">
    <property type="entry name" value="SH3_retrovirus"/>
</dbReference>
<dbReference type="GO" id="GO:0003887">
    <property type="term" value="F:DNA-directed DNA polymerase activity"/>
    <property type="evidence" value="ECO:0007669"/>
    <property type="project" value="UniProtKB-KW"/>
</dbReference>
<dbReference type="Pfam" id="PF22936">
    <property type="entry name" value="Pol_BBD"/>
    <property type="match status" value="1"/>
</dbReference>
<dbReference type="GO" id="GO:0003676">
    <property type="term" value="F:nucleic acid binding"/>
    <property type="evidence" value="ECO:0007669"/>
    <property type="project" value="InterPro"/>
</dbReference>
<evidence type="ECO:0000256" key="12">
    <source>
        <dbReference type="ARBA" id="ARBA00022918"/>
    </source>
</evidence>
<dbReference type="GO" id="GO:0006508">
    <property type="term" value="P:proteolysis"/>
    <property type="evidence" value="ECO:0007669"/>
    <property type="project" value="UniProtKB-KW"/>
</dbReference>
<dbReference type="EMBL" id="BGPR01001002">
    <property type="protein sequence ID" value="GBM42682.1"/>
    <property type="molecule type" value="Genomic_DNA"/>
</dbReference>
<keyword evidence="10" id="KW-0460">Magnesium</keyword>
<evidence type="ECO:0000256" key="13">
    <source>
        <dbReference type="ARBA" id="ARBA00022932"/>
    </source>
</evidence>
<evidence type="ECO:0000256" key="10">
    <source>
        <dbReference type="ARBA" id="ARBA00022842"/>
    </source>
</evidence>
<dbReference type="OrthoDB" id="413361at2759"/>
<evidence type="ECO:0000256" key="6">
    <source>
        <dbReference type="ARBA" id="ARBA00022741"/>
    </source>
</evidence>
<dbReference type="GO" id="GO:0015074">
    <property type="term" value="P:DNA integration"/>
    <property type="evidence" value="ECO:0007669"/>
    <property type="project" value="UniProtKB-KW"/>
</dbReference>
<dbReference type="SUPFAM" id="SSF53098">
    <property type="entry name" value="Ribonuclease H-like"/>
    <property type="match status" value="1"/>
</dbReference>
<keyword evidence="11" id="KW-0229">DNA integration</keyword>
<keyword evidence="4" id="KW-0540">Nuclease</keyword>
<sequence length="857" mass="98789">MSKKTATARLQEAGHKLDDLYLGFQMIRYLPQEFQATVQQIYRWKDGEFTSGKIEAELILEANRLQLMKQDLEKPETVLLSCASTFRKSSAVPGGADAVPGNASGNKWYQKEDGKVFVKQNKTSKRYVKKIGHCFLCKKYDHLKVNCKDKKIRQKSLNENFNTELRIKLKLSEAECSLIELNAQSETSCNLSEAISDKGVWVIDTAATTHFCNYRSLDIMPVTNMQMLLAVGNKDCLVEGIGTIKFFVKNKDSFNEITLSDVLYNPKLRRNFLSGSRLEKKVAHFVGSKGKIHVHNKDWNQLFLAVRRENFYFLKPTKYITTKPKEVNSVSNITSKPKSESMKISHERFCYINNEFLVKTSKNNCVRGLPSLTDDRSHSIPCKFAKSMRVSFKKTGAVRSKRPLELLQIDLCGPMPALSQGGNKYFFTIIDDYSRKITVFPVNKKSDVFQTFLRFQRRTERFLGKKPSVSHLKPFRCLAYVGVPNQIRKKLDMRAKLGIIMVYVLHTKVYRIWLRDENKLIETINVRFDENTKGVDASQNSNQYTKFNFTISNYSDDEGDFDTVIDSLSGRLIPEKRSESPSTSRGKPSASIDSSLIPYSEIKWIRKIGREVTGAGIYYGIEGKATRLKSFNEIERYCGELKIYFDKNLFDFSGENAKSEKLTDSAEGQQEANVVEVRIPTCYQQAIRSRKASEWCDAMDREINVMIERKVWDLVDPPENAKVLGNRWVYTLKRDENNRAVRFKARLVAQGNTQLKGESFDEVFNPVVNFYIVRLFFSICVCLWKWTHVQVDINNAYLYANLDATVYMKQPTEYEREPHKVCQLRKAIYGLHQSGRQWLLELENILIKLKLKEVRLV</sequence>
<name>A0A4Y2FMJ0_ARAVE</name>
<dbReference type="InterPro" id="IPR054722">
    <property type="entry name" value="PolX-like_BBD"/>
</dbReference>
<comment type="function">
    <text evidence="1">The aspartyl protease (PR) mediates the proteolytic cleavages of the Gag and Gag-Pol polyproteins after assembly of the VLP.</text>
</comment>
<keyword evidence="9" id="KW-0067">ATP-binding</keyword>
<keyword evidence="3" id="KW-0645">Protease</keyword>
<keyword evidence="12" id="KW-0695">RNA-directed DNA polymerase</keyword>
<evidence type="ECO:0000256" key="3">
    <source>
        <dbReference type="ARBA" id="ARBA00022670"/>
    </source>
</evidence>
<dbReference type="InterPro" id="IPR013103">
    <property type="entry name" value="RVT_2"/>
</dbReference>
<keyword evidence="5" id="KW-0479">Metal-binding</keyword>
<evidence type="ECO:0000259" key="17">
    <source>
        <dbReference type="PROSITE" id="PS50994"/>
    </source>
</evidence>
<evidence type="ECO:0000256" key="16">
    <source>
        <dbReference type="ARBA" id="ARBA00023268"/>
    </source>
</evidence>
<feature type="domain" description="Integrase catalytic" evidence="17">
    <location>
        <begin position="399"/>
        <end position="589"/>
    </location>
</feature>
<protein>
    <submittedName>
        <fullName evidence="18">Retrovirus-related Pol polyprotein from transposon RE1</fullName>
    </submittedName>
</protein>
<evidence type="ECO:0000313" key="19">
    <source>
        <dbReference type="Proteomes" id="UP000499080"/>
    </source>
</evidence>
<dbReference type="Pfam" id="PF25597">
    <property type="entry name" value="SH3_retrovirus"/>
    <property type="match status" value="1"/>
</dbReference>
<evidence type="ECO:0000256" key="5">
    <source>
        <dbReference type="ARBA" id="ARBA00022723"/>
    </source>
</evidence>
<keyword evidence="13" id="KW-0808">Transferase</keyword>
<keyword evidence="16" id="KW-0511">Multifunctional enzyme</keyword>
<evidence type="ECO:0000256" key="7">
    <source>
        <dbReference type="ARBA" id="ARBA00022759"/>
    </source>
</evidence>
<dbReference type="Pfam" id="PF07727">
    <property type="entry name" value="RVT_2"/>
    <property type="match status" value="1"/>
</dbReference>
<dbReference type="GO" id="GO:0005524">
    <property type="term" value="F:ATP binding"/>
    <property type="evidence" value="ECO:0007669"/>
    <property type="project" value="UniProtKB-KW"/>
</dbReference>
<dbReference type="PANTHER" id="PTHR42648">
    <property type="entry name" value="TRANSPOSASE, PUTATIVE-RELATED"/>
    <property type="match status" value="1"/>
</dbReference>
<dbReference type="PANTHER" id="PTHR42648:SF11">
    <property type="entry name" value="TRANSPOSON TY4-P GAG-POL POLYPROTEIN"/>
    <property type="match status" value="1"/>
</dbReference>
<dbReference type="GO" id="GO:0004519">
    <property type="term" value="F:endonuclease activity"/>
    <property type="evidence" value="ECO:0007669"/>
    <property type="project" value="UniProtKB-KW"/>
</dbReference>
<evidence type="ECO:0000256" key="1">
    <source>
        <dbReference type="ARBA" id="ARBA00002180"/>
    </source>
</evidence>
<evidence type="ECO:0000256" key="11">
    <source>
        <dbReference type="ARBA" id="ARBA00022908"/>
    </source>
</evidence>
<dbReference type="AlphaFoldDB" id="A0A4Y2FMJ0"/>
<keyword evidence="15" id="KW-0233">DNA recombination</keyword>
<keyword evidence="2" id="KW-1188">Viral release from host cell</keyword>
<evidence type="ECO:0000256" key="14">
    <source>
        <dbReference type="ARBA" id="ARBA00023113"/>
    </source>
</evidence>
<dbReference type="GO" id="GO:0008233">
    <property type="term" value="F:peptidase activity"/>
    <property type="evidence" value="ECO:0007669"/>
    <property type="project" value="UniProtKB-KW"/>
</dbReference>
<dbReference type="InterPro" id="IPR012337">
    <property type="entry name" value="RNaseH-like_sf"/>
</dbReference>
<dbReference type="GO" id="GO:0003964">
    <property type="term" value="F:RNA-directed DNA polymerase activity"/>
    <property type="evidence" value="ECO:0007669"/>
    <property type="project" value="UniProtKB-KW"/>
</dbReference>
<keyword evidence="13" id="KW-0239">DNA-directed DNA polymerase</keyword>
<dbReference type="InterPro" id="IPR039537">
    <property type="entry name" value="Retrotran_Ty1/copia-like"/>
</dbReference>
<dbReference type="Gene3D" id="3.30.420.10">
    <property type="entry name" value="Ribonuclease H-like superfamily/Ribonuclease H"/>
    <property type="match status" value="1"/>
</dbReference>
<evidence type="ECO:0000256" key="2">
    <source>
        <dbReference type="ARBA" id="ARBA00022612"/>
    </source>
</evidence>
<keyword evidence="13" id="KW-0548">Nucleotidyltransferase</keyword>
<evidence type="ECO:0000256" key="8">
    <source>
        <dbReference type="ARBA" id="ARBA00022801"/>
    </source>
</evidence>
<dbReference type="InterPro" id="IPR036397">
    <property type="entry name" value="RNaseH_sf"/>
</dbReference>
<dbReference type="GO" id="GO:0046872">
    <property type="term" value="F:metal ion binding"/>
    <property type="evidence" value="ECO:0007669"/>
    <property type="project" value="UniProtKB-KW"/>
</dbReference>
<reference evidence="18 19" key="1">
    <citation type="journal article" date="2019" name="Sci. Rep.">
        <title>Orb-weaving spider Araneus ventricosus genome elucidates the spidroin gene catalogue.</title>
        <authorList>
            <person name="Kono N."/>
            <person name="Nakamura H."/>
            <person name="Ohtoshi R."/>
            <person name="Moran D.A.P."/>
            <person name="Shinohara A."/>
            <person name="Yoshida Y."/>
            <person name="Fujiwara M."/>
            <person name="Mori M."/>
            <person name="Tomita M."/>
            <person name="Arakawa K."/>
        </authorList>
    </citation>
    <scope>NUCLEOTIDE SEQUENCE [LARGE SCALE GENOMIC DNA]</scope>
</reference>
<organism evidence="18 19">
    <name type="scientific">Araneus ventricosus</name>
    <name type="common">Orbweaver spider</name>
    <name type="synonym">Epeira ventricosa</name>
    <dbReference type="NCBI Taxonomy" id="182803"/>
    <lineage>
        <taxon>Eukaryota</taxon>
        <taxon>Metazoa</taxon>
        <taxon>Ecdysozoa</taxon>
        <taxon>Arthropoda</taxon>
        <taxon>Chelicerata</taxon>
        <taxon>Arachnida</taxon>
        <taxon>Araneae</taxon>
        <taxon>Araneomorphae</taxon>
        <taxon>Entelegynae</taxon>
        <taxon>Araneoidea</taxon>
        <taxon>Araneidae</taxon>
        <taxon>Araneus</taxon>
    </lineage>
</organism>
<keyword evidence="8" id="KW-0378">Hydrolase</keyword>
<dbReference type="Proteomes" id="UP000499080">
    <property type="component" value="Unassembled WGS sequence"/>
</dbReference>
<dbReference type="GO" id="GO:0006310">
    <property type="term" value="P:DNA recombination"/>
    <property type="evidence" value="ECO:0007669"/>
    <property type="project" value="UniProtKB-KW"/>
</dbReference>
<keyword evidence="7" id="KW-0255">Endonuclease</keyword>
<keyword evidence="14" id="KW-0917">Virion maturation</keyword>
<evidence type="ECO:0000256" key="4">
    <source>
        <dbReference type="ARBA" id="ARBA00022722"/>
    </source>
</evidence>
<accession>A0A4Y2FMJ0</accession>
<proteinExistence type="predicted"/>
<gene>
    <name evidence="18" type="primary">RE1_16</name>
    <name evidence="18" type="ORF">AVEN_219137_1</name>
</gene>